<evidence type="ECO:0000313" key="12">
    <source>
        <dbReference type="Proteomes" id="UP000019464"/>
    </source>
</evidence>
<evidence type="ECO:0000313" key="11">
    <source>
        <dbReference type="EMBL" id="EXJ12019.1"/>
    </source>
</evidence>
<dbReference type="PROSITE" id="PS50931">
    <property type="entry name" value="HTH_LYSR"/>
    <property type="match status" value="1"/>
</dbReference>
<dbReference type="Pfam" id="PF03466">
    <property type="entry name" value="LysR_substrate"/>
    <property type="match status" value="1"/>
</dbReference>
<evidence type="ECO:0000256" key="7">
    <source>
        <dbReference type="ARBA" id="ARBA00023125"/>
    </source>
</evidence>
<dbReference type="InterPro" id="IPR005119">
    <property type="entry name" value="LysR_subst-bd"/>
</dbReference>
<comment type="subcellular location">
    <subcellularLocation>
        <location evidence="1">Cytoplasm</location>
    </subcellularLocation>
</comment>
<sequence>MMIERTHLRILRELERRGSVTAAADALNLTQSALSHTVKKLESMIGGPLWVKDGRGVRLTQAGHYLLKEAKRVLPQLERIDETLLQFAQHEQGSLNIGMECHPCYQWLLKVVSPFLSQFPNVDLDVKQSFQFGGMAALFNHDIDLLVTPDPLHRPGVTFEPVFSYELVLVVGATHPLHDLNHVEPHALVNEVLLTYPVDVDRLDIFQQFLLPANCRPKKHKTLEATEILLQMVASNRGVTALPRWLVEQTANTLPIRPLRLGQEGIYKHIHLGRRDDDRDSPLVQSFFDIAKSITF</sequence>
<keyword evidence="6" id="KW-0805">Transcription regulation</keyword>
<accession>W9UY64</accession>
<evidence type="ECO:0000256" key="3">
    <source>
        <dbReference type="ARBA" id="ARBA00019365"/>
    </source>
</evidence>
<dbReference type="AlphaFoldDB" id="W9UY64"/>
<dbReference type="STRING" id="1229521.D791_00901"/>
<dbReference type="CDD" id="cd08441">
    <property type="entry name" value="PBP2_MetR"/>
    <property type="match status" value="1"/>
</dbReference>
<evidence type="ECO:0000256" key="9">
    <source>
        <dbReference type="ARBA" id="ARBA00023167"/>
    </source>
</evidence>
<keyword evidence="9" id="KW-0486">Methionine biosynthesis</keyword>
<evidence type="ECO:0000256" key="2">
    <source>
        <dbReference type="ARBA" id="ARBA00009437"/>
    </source>
</evidence>
<dbReference type="GO" id="GO:0003700">
    <property type="term" value="F:DNA-binding transcription factor activity"/>
    <property type="evidence" value="ECO:0007669"/>
    <property type="project" value="InterPro"/>
</dbReference>
<dbReference type="CDD" id="cd00090">
    <property type="entry name" value="HTH_ARSR"/>
    <property type="match status" value="1"/>
</dbReference>
<dbReference type="PANTHER" id="PTHR30346">
    <property type="entry name" value="TRANSCRIPTIONAL DUAL REGULATOR HCAR-RELATED"/>
    <property type="match status" value="1"/>
</dbReference>
<evidence type="ECO:0000256" key="5">
    <source>
        <dbReference type="ARBA" id="ARBA00022605"/>
    </source>
</evidence>
<comment type="caution">
    <text evidence="11">The sequence shown here is derived from an EMBL/GenBank/DDBJ whole genome shotgun (WGS) entry which is preliminary data.</text>
</comment>
<dbReference type="Gene3D" id="3.40.190.10">
    <property type="entry name" value="Periplasmic binding protein-like II"/>
    <property type="match status" value="2"/>
</dbReference>
<keyword evidence="8" id="KW-0804">Transcription</keyword>
<comment type="similarity">
    <text evidence="2">Belongs to the LysR transcriptional regulatory family.</text>
</comment>
<dbReference type="GO" id="GO:0005737">
    <property type="term" value="C:cytoplasm"/>
    <property type="evidence" value="ECO:0007669"/>
    <property type="project" value="UniProtKB-SubCell"/>
</dbReference>
<keyword evidence="5" id="KW-0028">Amino-acid biosynthesis</keyword>
<dbReference type="InterPro" id="IPR036388">
    <property type="entry name" value="WH-like_DNA-bd_sf"/>
</dbReference>
<reference evidence="12" key="1">
    <citation type="submission" date="2012-11" db="EMBL/GenBank/DDBJ databases">
        <authorList>
            <person name="Singh A."/>
            <person name="Pinnaka A.K."/>
            <person name="Vaidya B."/>
        </authorList>
    </citation>
    <scope>NUCLEOTIDE SEQUENCE [LARGE SCALE GENOMIC DNA]</scope>
    <source>
        <strain evidence="12">AK23</strain>
    </source>
</reference>
<dbReference type="EMBL" id="AONB01000003">
    <property type="protein sequence ID" value="EXJ12019.1"/>
    <property type="molecule type" value="Genomic_DNA"/>
</dbReference>
<dbReference type="PATRIC" id="fig|1229521.3.peg.913"/>
<organism evidence="11 12">
    <name type="scientific">Nitrincola nitratireducens</name>
    <dbReference type="NCBI Taxonomy" id="1229521"/>
    <lineage>
        <taxon>Bacteria</taxon>
        <taxon>Pseudomonadati</taxon>
        <taxon>Pseudomonadota</taxon>
        <taxon>Gammaproteobacteria</taxon>
        <taxon>Oceanospirillales</taxon>
        <taxon>Oceanospirillaceae</taxon>
        <taxon>Nitrincola</taxon>
    </lineage>
</organism>
<dbReference type="GO" id="GO:0032993">
    <property type="term" value="C:protein-DNA complex"/>
    <property type="evidence" value="ECO:0007669"/>
    <property type="project" value="TreeGrafter"/>
</dbReference>
<keyword evidence="4" id="KW-0963">Cytoplasm</keyword>
<proteinExistence type="inferred from homology"/>
<keyword evidence="7" id="KW-0238">DNA-binding</keyword>
<dbReference type="RefSeq" id="WP_337588599.1">
    <property type="nucleotide sequence ID" value="NZ_AONB01000003.1"/>
</dbReference>
<dbReference type="Pfam" id="PF00126">
    <property type="entry name" value="HTH_1"/>
    <property type="match status" value="1"/>
</dbReference>
<dbReference type="PANTHER" id="PTHR30346:SF28">
    <property type="entry name" value="HTH-TYPE TRANSCRIPTIONAL REGULATOR CYNR"/>
    <property type="match status" value="1"/>
</dbReference>
<evidence type="ECO:0000256" key="1">
    <source>
        <dbReference type="ARBA" id="ARBA00004496"/>
    </source>
</evidence>
<dbReference type="InterPro" id="IPR000847">
    <property type="entry name" value="LysR_HTH_N"/>
</dbReference>
<dbReference type="InterPro" id="IPR011991">
    <property type="entry name" value="ArsR-like_HTH"/>
</dbReference>
<evidence type="ECO:0000256" key="8">
    <source>
        <dbReference type="ARBA" id="ARBA00023163"/>
    </source>
</evidence>
<dbReference type="GO" id="GO:0009086">
    <property type="term" value="P:methionine biosynthetic process"/>
    <property type="evidence" value="ECO:0007669"/>
    <property type="project" value="UniProtKB-KW"/>
</dbReference>
<keyword evidence="12" id="KW-1185">Reference proteome</keyword>
<evidence type="ECO:0000256" key="6">
    <source>
        <dbReference type="ARBA" id="ARBA00023015"/>
    </source>
</evidence>
<dbReference type="InterPro" id="IPR037406">
    <property type="entry name" value="MetR_PBP2"/>
</dbReference>
<dbReference type="PRINTS" id="PR00039">
    <property type="entry name" value="HTHLYSR"/>
</dbReference>
<gene>
    <name evidence="11" type="primary">gltC_1</name>
    <name evidence="11" type="ORF">D791_00901</name>
</gene>
<evidence type="ECO:0000256" key="4">
    <source>
        <dbReference type="ARBA" id="ARBA00022490"/>
    </source>
</evidence>
<dbReference type="GO" id="GO:0003677">
    <property type="term" value="F:DNA binding"/>
    <property type="evidence" value="ECO:0007669"/>
    <property type="project" value="UniProtKB-KW"/>
</dbReference>
<reference evidence="11 12" key="2">
    <citation type="journal article" date="2015" name="Syst. Appl. Microbiol.">
        <title>Nitrincola nitratireducens sp. nov. isolated from a haloalkaline crater lake.</title>
        <authorList>
            <person name="Singh A."/>
            <person name="Vaidya B."/>
            <person name="Tanuku N.R."/>
            <person name="Pinnaka A.K."/>
        </authorList>
    </citation>
    <scope>NUCLEOTIDE SEQUENCE [LARGE SCALE GENOMIC DNA]</scope>
    <source>
        <strain evidence="11 12">AK23</strain>
    </source>
</reference>
<evidence type="ECO:0000259" key="10">
    <source>
        <dbReference type="PROSITE" id="PS50931"/>
    </source>
</evidence>
<dbReference type="SUPFAM" id="SSF53850">
    <property type="entry name" value="Periplasmic binding protein-like II"/>
    <property type="match status" value="1"/>
</dbReference>
<protein>
    <recommendedName>
        <fullName evidence="3">HTH-type transcriptional regulator MetR</fullName>
    </recommendedName>
</protein>
<dbReference type="SUPFAM" id="SSF46785">
    <property type="entry name" value="Winged helix' DNA-binding domain"/>
    <property type="match status" value="1"/>
</dbReference>
<name>W9UY64_9GAMM</name>
<feature type="domain" description="HTH lysR-type" evidence="10">
    <location>
        <begin position="3"/>
        <end position="60"/>
    </location>
</feature>
<dbReference type="Gene3D" id="1.10.10.10">
    <property type="entry name" value="Winged helix-like DNA-binding domain superfamily/Winged helix DNA-binding domain"/>
    <property type="match status" value="1"/>
</dbReference>
<dbReference type="InterPro" id="IPR036390">
    <property type="entry name" value="WH_DNA-bd_sf"/>
</dbReference>
<dbReference type="Proteomes" id="UP000019464">
    <property type="component" value="Unassembled WGS sequence"/>
</dbReference>